<feature type="transmembrane region" description="Helical" evidence="6">
    <location>
        <begin position="126"/>
        <end position="145"/>
    </location>
</feature>
<feature type="transmembrane region" description="Helical" evidence="6">
    <location>
        <begin position="268"/>
        <end position="287"/>
    </location>
</feature>
<dbReference type="GO" id="GO:0016020">
    <property type="term" value="C:membrane"/>
    <property type="evidence" value="ECO:0007669"/>
    <property type="project" value="UniProtKB-SubCell"/>
</dbReference>
<feature type="transmembrane region" description="Helical" evidence="6">
    <location>
        <begin position="95"/>
        <end position="114"/>
    </location>
</feature>
<dbReference type="AlphaFoldDB" id="A0A6M3R665"/>
<organism evidence="9">
    <name type="scientific">Streptomyces morookaense</name>
    <name type="common">Streptoverticillium morookaense</name>
    <dbReference type="NCBI Taxonomy" id="1970"/>
    <lineage>
        <taxon>Bacteria</taxon>
        <taxon>Bacillati</taxon>
        <taxon>Actinomycetota</taxon>
        <taxon>Actinomycetes</taxon>
        <taxon>Kitasatosporales</taxon>
        <taxon>Streptomycetaceae</taxon>
        <taxon>Streptomyces</taxon>
    </lineage>
</organism>
<keyword evidence="3 6" id="KW-0812">Transmembrane</keyword>
<evidence type="ECO:0000256" key="4">
    <source>
        <dbReference type="ARBA" id="ARBA00022989"/>
    </source>
</evidence>
<feature type="domain" description="EamA" evidence="7">
    <location>
        <begin position="11"/>
        <end position="141"/>
    </location>
</feature>
<feature type="transmembrane region" description="Helical" evidence="6">
    <location>
        <begin position="151"/>
        <end position="170"/>
    </location>
</feature>
<sequence>MGWRRTGGEVPVLLAALLWGTVGPAQLLSGTTASPVSVGACRMLLGGLLLALFTVRGAGLRTLWAPGVRRLMLLSILVTAAFQACFLEAVDRCGAALATAVAFGTVPAVSGWCAHRTTGERPGRSWWWGTACAVGGIALLLVPGRTVRADVPGVLLGIVAGASFGVYIALTGRLARRGADTAAAAPMSVLCAGVLVSPWIAAAPGGLASPRTLVLVCWLGIGTTALGYWLFTSGVGRIDAATAGTLSLAEPLVATVLGVALLGERPPAPAVCGAALLLTGLVVVSVTPGRRSARGPLAQRS</sequence>
<feature type="transmembrane region" description="Helical" evidence="6">
    <location>
        <begin position="71"/>
        <end position="89"/>
    </location>
</feature>
<evidence type="ECO:0000259" key="7">
    <source>
        <dbReference type="Pfam" id="PF00892"/>
    </source>
</evidence>
<evidence type="ECO:0000256" key="3">
    <source>
        <dbReference type="ARBA" id="ARBA00022692"/>
    </source>
</evidence>
<feature type="transmembrane region" description="Helical" evidence="6">
    <location>
        <begin position="182"/>
        <end position="201"/>
    </location>
</feature>
<evidence type="ECO:0000256" key="1">
    <source>
        <dbReference type="ARBA" id="ARBA00004141"/>
    </source>
</evidence>
<evidence type="ECO:0000256" key="5">
    <source>
        <dbReference type="ARBA" id="ARBA00023136"/>
    </source>
</evidence>
<comment type="similarity">
    <text evidence="2">Belongs to the EamA transporter family.</text>
</comment>
<evidence type="ECO:0000256" key="2">
    <source>
        <dbReference type="ARBA" id="ARBA00007362"/>
    </source>
</evidence>
<evidence type="ECO:0000256" key="6">
    <source>
        <dbReference type="SAM" id="Phobius"/>
    </source>
</evidence>
<dbReference type="SUPFAM" id="SSF103481">
    <property type="entry name" value="Multidrug resistance efflux transporter EmrE"/>
    <property type="match status" value="2"/>
</dbReference>
<dbReference type="EMBL" id="JABBXF010000002">
    <property type="protein sequence ID" value="NVK76231.1"/>
    <property type="molecule type" value="Genomic_DNA"/>
</dbReference>
<dbReference type="InterPro" id="IPR050638">
    <property type="entry name" value="AA-Vitamin_Transporters"/>
</dbReference>
<protein>
    <submittedName>
        <fullName evidence="8">DMT family transporter</fullName>
    </submittedName>
    <submittedName>
        <fullName evidence="9">EamA family transporter</fullName>
    </submittedName>
</protein>
<evidence type="ECO:0000313" key="8">
    <source>
        <dbReference type="EMBL" id="NVK76231.1"/>
    </source>
</evidence>
<dbReference type="PANTHER" id="PTHR32322:SF2">
    <property type="entry name" value="EAMA DOMAIN-CONTAINING PROTEIN"/>
    <property type="match status" value="1"/>
</dbReference>
<dbReference type="PANTHER" id="PTHR32322">
    <property type="entry name" value="INNER MEMBRANE TRANSPORTER"/>
    <property type="match status" value="1"/>
</dbReference>
<feature type="transmembrane region" description="Helical" evidence="6">
    <location>
        <begin position="243"/>
        <end position="262"/>
    </location>
</feature>
<reference evidence="9" key="2">
    <citation type="submission" date="2020-04" db="EMBL/GenBank/DDBJ databases">
        <authorList>
            <person name="Qi J."/>
            <person name="Hei Y."/>
            <person name="Li Z."/>
            <person name="Zhou Y."/>
            <person name="Gao J."/>
        </authorList>
    </citation>
    <scope>NUCLEOTIDE SEQUENCE</scope>
    <source>
        <strain evidence="9">DSM 40503</strain>
    </source>
</reference>
<gene>
    <name evidence="9" type="primary">orf-1</name>
    <name evidence="8" type="ORF">HG542_00995</name>
</gene>
<dbReference type="InterPro" id="IPR000620">
    <property type="entry name" value="EamA_dom"/>
</dbReference>
<evidence type="ECO:0000313" key="9">
    <source>
        <dbReference type="EMBL" id="QJD07478.1"/>
    </source>
</evidence>
<keyword evidence="4 6" id="KW-1133">Transmembrane helix</keyword>
<dbReference type="EMBL" id="MT344128">
    <property type="protein sequence ID" value="QJD07478.1"/>
    <property type="molecule type" value="Genomic_DNA"/>
</dbReference>
<name>A0A6M3R665_STRMO</name>
<dbReference type="Pfam" id="PF00892">
    <property type="entry name" value="EamA"/>
    <property type="match status" value="2"/>
</dbReference>
<dbReference type="InterPro" id="IPR037185">
    <property type="entry name" value="EmrE-like"/>
</dbReference>
<feature type="transmembrane region" description="Helical" evidence="6">
    <location>
        <begin position="213"/>
        <end position="231"/>
    </location>
</feature>
<feature type="transmembrane region" description="Helical" evidence="6">
    <location>
        <begin position="43"/>
        <end position="64"/>
    </location>
</feature>
<proteinExistence type="inferred from homology"/>
<accession>A0A6M3R665</accession>
<feature type="domain" description="EamA" evidence="7">
    <location>
        <begin position="152"/>
        <end position="285"/>
    </location>
</feature>
<dbReference type="RefSeq" id="WP_171078034.1">
    <property type="nucleotide sequence ID" value="NZ_BNBU01000007.1"/>
</dbReference>
<keyword evidence="10" id="KW-1185">Reference proteome</keyword>
<dbReference type="Proteomes" id="UP000587462">
    <property type="component" value="Unassembled WGS sequence"/>
</dbReference>
<comment type="subcellular location">
    <subcellularLocation>
        <location evidence="1">Membrane</location>
        <topology evidence="1">Multi-pass membrane protein</topology>
    </subcellularLocation>
</comment>
<keyword evidence="5 6" id="KW-0472">Membrane</keyword>
<reference evidence="8 10" key="1">
    <citation type="submission" date="2020-04" db="EMBL/GenBank/DDBJ databases">
        <title>Draft Genome Sequence of Streptomyces morookaense DSM 40503, an 8-azaguanine-producing strain.</title>
        <authorList>
            <person name="Qi J."/>
            <person name="Gao J.-M."/>
        </authorList>
    </citation>
    <scope>NUCLEOTIDE SEQUENCE [LARGE SCALE GENOMIC DNA]</scope>
    <source>
        <strain evidence="8 10">DSM 40503</strain>
    </source>
</reference>
<evidence type="ECO:0000313" key="10">
    <source>
        <dbReference type="Proteomes" id="UP000587462"/>
    </source>
</evidence>